<evidence type="ECO:0000256" key="1">
    <source>
        <dbReference type="SAM" id="MobiDB-lite"/>
    </source>
</evidence>
<reference evidence="3" key="2">
    <citation type="submission" date="2020-09" db="EMBL/GenBank/DDBJ databases">
        <authorList>
            <person name="Sun Q."/>
            <person name="Sedlacek I."/>
        </authorList>
    </citation>
    <scope>NUCLEOTIDE SEQUENCE</scope>
    <source>
        <strain evidence="3">CCM 7897</strain>
    </source>
</reference>
<feature type="signal peptide" evidence="2">
    <location>
        <begin position="1"/>
        <end position="24"/>
    </location>
</feature>
<protein>
    <recommendedName>
        <fullName evidence="5">DUF1849 family protein</fullName>
    </recommendedName>
</protein>
<dbReference type="Proteomes" id="UP000606044">
    <property type="component" value="Unassembled WGS sequence"/>
</dbReference>
<comment type="caution">
    <text evidence="3">The sequence shown here is derived from an EMBL/GenBank/DDBJ whole genome shotgun (WGS) entry which is preliminary data.</text>
</comment>
<dbReference type="Pfam" id="PF08904">
    <property type="entry name" value="EipB_like"/>
    <property type="match status" value="1"/>
</dbReference>
<dbReference type="RefSeq" id="WP_188578020.1">
    <property type="nucleotide sequence ID" value="NZ_BMCT01000002.1"/>
</dbReference>
<reference evidence="3" key="1">
    <citation type="journal article" date="2014" name="Int. J. Syst. Evol. Microbiol.">
        <title>Complete genome sequence of Corynebacterium casei LMG S-19264T (=DSM 44701T), isolated from a smear-ripened cheese.</title>
        <authorList>
            <consortium name="US DOE Joint Genome Institute (JGI-PGF)"/>
            <person name="Walter F."/>
            <person name="Albersmeier A."/>
            <person name="Kalinowski J."/>
            <person name="Ruckert C."/>
        </authorList>
    </citation>
    <scope>NUCLEOTIDE SEQUENCE</scope>
    <source>
        <strain evidence="3">CCM 7897</strain>
    </source>
</reference>
<feature type="chain" id="PRO_5037564767" description="DUF1849 family protein" evidence="2">
    <location>
        <begin position="25"/>
        <end position="275"/>
    </location>
</feature>
<proteinExistence type="predicted"/>
<evidence type="ECO:0000313" key="4">
    <source>
        <dbReference type="Proteomes" id="UP000606044"/>
    </source>
</evidence>
<name>A0A917BVU1_9HYPH</name>
<evidence type="ECO:0000256" key="2">
    <source>
        <dbReference type="SAM" id="SignalP"/>
    </source>
</evidence>
<accession>A0A917BVU1</accession>
<dbReference type="AlphaFoldDB" id="A0A917BVU1"/>
<sequence length="275" mass="29552">MLRPLGSPALALVLVGASFLPAAAQGLLPHRAGYAMTLDAGRASGRLDSATGRIDYEIRGDACEGYTVNMRQSSSLDTGEGDPVKSDMASTSWEDGEGKSYRFKTRDRLNGDARSDVDAQASRQDNGDLQVKIEKPDARTVDLKGKILMPTEHVVHVLEAAAKGETLLETKVFDGSTDGTKVYNTLAVIGKAATDSPKLFEAARTTLTGHTYYPVSVSYYDAAKSESTPDYVMTFTLYDNGVIGELKVDYGEFAMRGTLNAFEPLKASATPCTKK</sequence>
<keyword evidence="2" id="KW-0732">Signal</keyword>
<dbReference type="EMBL" id="BMCT01000002">
    <property type="protein sequence ID" value="GGF60382.1"/>
    <property type="molecule type" value="Genomic_DNA"/>
</dbReference>
<keyword evidence="4" id="KW-1185">Reference proteome</keyword>
<evidence type="ECO:0000313" key="3">
    <source>
        <dbReference type="EMBL" id="GGF60382.1"/>
    </source>
</evidence>
<evidence type="ECO:0008006" key="5">
    <source>
        <dbReference type="Google" id="ProtNLM"/>
    </source>
</evidence>
<gene>
    <name evidence="3" type="ORF">GCM10007301_20150</name>
</gene>
<dbReference type="InterPro" id="IPR015000">
    <property type="entry name" value="EipB-like"/>
</dbReference>
<feature type="region of interest" description="Disordered" evidence="1">
    <location>
        <begin position="72"/>
        <end position="99"/>
    </location>
</feature>
<organism evidence="3 4">
    <name type="scientific">Azorhizobium oxalatiphilum</name>
    <dbReference type="NCBI Taxonomy" id="980631"/>
    <lineage>
        <taxon>Bacteria</taxon>
        <taxon>Pseudomonadati</taxon>
        <taxon>Pseudomonadota</taxon>
        <taxon>Alphaproteobacteria</taxon>
        <taxon>Hyphomicrobiales</taxon>
        <taxon>Xanthobacteraceae</taxon>
        <taxon>Azorhizobium</taxon>
    </lineage>
</organism>